<name>A0A059F1K3_9MICR</name>
<dbReference type="AlphaFoldDB" id="A0A059F1K3"/>
<protein>
    <submittedName>
        <fullName evidence="2">Uncharacterized protein</fullName>
    </submittedName>
</protein>
<sequence>MIVLCFLQLYILQPNNYSGIKGLLGAFNNLMENELKMSMLDSPDHCEGTLKKETIVKEDSDENDRSSKPSKEETKRNVALILDEIQKIKSKRIAKEISDSEEDENLKRNKINGMKLQNEIDAYNLQNRIIDKIKDQQNKRMHEPQNDNIVVPGKPRKVKVVKIIPVDENGKEIKMEEKTPN</sequence>
<dbReference type="EMBL" id="KK365149">
    <property type="protein sequence ID" value="KCZ81153.1"/>
    <property type="molecule type" value="Genomic_DNA"/>
</dbReference>
<dbReference type="Proteomes" id="UP000030655">
    <property type="component" value="Unassembled WGS sequence"/>
</dbReference>
<reference evidence="3" key="1">
    <citation type="submission" date="2013-02" db="EMBL/GenBank/DDBJ databases">
        <authorList>
            <consortium name="The Broad Institute Genome Sequencing Platform"/>
            <person name="Cuomo C."/>
            <person name="Becnel J."/>
            <person name="Sanscrainte N."/>
            <person name="Walker B."/>
            <person name="Young S.K."/>
            <person name="Zeng Q."/>
            <person name="Gargeya S."/>
            <person name="Fitzgerald M."/>
            <person name="Haas B."/>
            <person name="Abouelleil A."/>
            <person name="Alvarado L."/>
            <person name="Arachchi H.M."/>
            <person name="Berlin A.M."/>
            <person name="Chapman S.B."/>
            <person name="Dewar J."/>
            <person name="Goldberg J."/>
            <person name="Griggs A."/>
            <person name="Gujja S."/>
            <person name="Hansen M."/>
            <person name="Howarth C."/>
            <person name="Imamovic A."/>
            <person name="Larimer J."/>
            <person name="McCowan C."/>
            <person name="Murphy C."/>
            <person name="Neiman D."/>
            <person name="Pearson M."/>
            <person name="Priest M."/>
            <person name="Roberts A."/>
            <person name="Saif S."/>
            <person name="Shea T."/>
            <person name="Sisk P."/>
            <person name="Sykes S."/>
            <person name="Wortman J."/>
            <person name="Nusbaum C."/>
            <person name="Birren B."/>
        </authorList>
    </citation>
    <scope>NUCLEOTIDE SEQUENCE [LARGE SCALE GENOMIC DNA]</scope>
    <source>
        <strain evidence="3">PRA339</strain>
    </source>
</reference>
<reference evidence="2 3" key="2">
    <citation type="submission" date="2014-03" db="EMBL/GenBank/DDBJ databases">
        <title>The Genome Sequence of Anncaliia algerae insect isolate PRA339.</title>
        <authorList>
            <consortium name="The Broad Institute Genome Sequencing Platform"/>
            <consortium name="The Broad Institute Genome Sequencing Center for Infectious Disease"/>
            <person name="Cuomo C."/>
            <person name="Becnel J."/>
            <person name="Sanscrainte N."/>
            <person name="Walker B."/>
            <person name="Young S.K."/>
            <person name="Zeng Q."/>
            <person name="Gargeya S."/>
            <person name="Fitzgerald M."/>
            <person name="Haas B."/>
            <person name="Abouelleil A."/>
            <person name="Alvarado L."/>
            <person name="Arachchi H.M."/>
            <person name="Berlin A.M."/>
            <person name="Chapman S.B."/>
            <person name="Dewar J."/>
            <person name="Goldberg J."/>
            <person name="Griggs A."/>
            <person name="Gujja S."/>
            <person name="Hansen M."/>
            <person name="Howarth C."/>
            <person name="Imamovic A."/>
            <person name="Larimer J."/>
            <person name="McCowan C."/>
            <person name="Murphy C."/>
            <person name="Neiman D."/>
            <person name="Pearson M."/>
            <person name="Priest M."/>
            <person name="Roberts A."/>
            <person name="Saif S."/>
            <person name="Shea T."/>
            <person name="Sisk P."/>
            <person name="Sykes S."/>
            <person name="Wortman J."/>
            <person name="Nusbaum C."/>
            <person name="Birren B."/>
        </authorList>
    </citation>
    <scope>NUCLEOTIDE SEQUENCE [LARGE SCALE GENOMIC DNA]</scope>
    <source>
        <strain evidence="2 3">PRA339</strain>
    </source>
</reference>
<feature type="region of interest" description="Disordered" evidence="1">
    <location>
        <begin position="53"/>
        <end position="76"/>
    </location>
</feature>
<evidence type="ECO:0000313" key="3">
    <source>
        <dbReference type="Proteomes" id="UP000030655"/>
    </source>
</evidence>
<proteinExistence type="predicted"/>
<evidence type="ECO:0000256" key="1">
    <source>
        <dbReference type="SAM" id="MobiDB-lite"/>
    </source>
</evidence>
<accession>A0A059F1K3</accession>
<keyword evidence="3" id="KW-1185">Reference proteome</keyword>
<gene>
    <name evidence="2" type="ORF">H312_01445</name>
</gene>
<dbReference type="HOGENOM" id="CLU_1488665_0_0_1"/>
<dbReference type="OrthoDB" id="10303391at2759"/>
<organism evidence="2 3">
    <name type="scientific">Anncaliia algerae PRA339</name>
    <dbReference type="NCBI Taxonomy" id="1288291"/>
    <lineage>
        <taxon>Eukaryota</taxon>
        <taxon>Fungi</taxon>
        <taxon>Fungi incertae sedis</taxon>
        <taxon>Microsporidia</taxon>
        <taxon>Tubulinosematoidea</taxon>
        <taxon>Tubulinosematidae</taxon>
        <taxon>Anncaliia</taxon>
    </lineage>
</organism>
<evidence type="ECO:0000313" key="2">
    <source>
        <dbReference type="EMBL" id="KCZ81153.1"/>
    </source>
</evidence>
<dbReference type="VEuPathDB" id="MicrosporidiaDB:H312_01445"/>